<reference evidence="1" key="1">
    <citation type="submission" date="2023-07" db="EMBL/GenBank/DDBJ databases">
        <authorList>
            <person name="Stuckert A."/>
        </authorList>
    </citation>
    <scope>NUCLEOTIDE SEQUENCE</scope>
</reference>
<evidence type="ECO:0000313" key="2">
    <source>
        <dbReference type="Proteomes" id="UP001176940"/>
    </source>
</evidence>
<accession>A0ABN9M2P7</accession>
<comment type="caution">
    <text evidence="1">The sequence shown here is derived from an EMBL/GenBank/DDBJ whole genome shotgun (WGS) entry which is preliminary data.</text>
</comment>
<evidence type="ECO:0000313" key="1">
    <source>
        <dbReference type="EMBL" id="CAJ0954487.1"/>
    </source>
</evidence>
<protein>
    <recommendedName>
        <fullName evidence="3">Telomere-length maintenance and DNA damage repair domain-containing protein</fullName>
    </recommendedName>
</protein>
<evidence type="ECO:0008006" key="3">
    <source>
        <dbReference type="Google" id="ProtNLM"/>
    </source>
</evidence>
<dbReference type="InterPro" id="IPR038980">
    <property type="entry name" value="ATM_plant"/>
</dbReference>
<dbReference type="PANTHER" id="PTHR37079">
    <property type="entry name" value="SERINE/THREONINE-PROTEIN KINASE ATM"/>
    <property type="match status" value="1"/>
</dbReference>
<dbReference type="Proteomes" id="UP001176940">
    <property type="component" value="Unassembled WGS sequence"/>
</dbReference>
<dbReference type="PANTHER" id="PTHR37079:SF4">
    <property type="entry name" value="SERINE_THREONINE-PROTEIN KINASE ATM"/>
    <property type="match status" value="1"/>
</dbReference>
<dbReference type="EMBL" id="CAUEEQ010038523">
    <property type="protein sequence ID" value="CAJ0954487.1"/>
    <property type="molecule type" value="Genomic_DNA"/>
</dbReference>
<keyword evidence="2" id="KW-1185">Reference proteome</keyword>
<name>A0ABN9M2P7_9NEOB</name>
<sequence length="324" mass="36185">MKIVPKVVPIPYRIILLFTGAYAFDGDKWQRNLFNLYEALMSEISQIGSRGKYSSGSRNIAVKENLVELMADICHQLFTEDTRILEITQASFAVTQRASLGNGVPSKRRRIELGWEVVRDKLQRSKNDFDVVPWLQIASCLIAQHPMSLPSSEVTPLLAVLHQLLAEQRRGEKAAFVLRCLKEVAICQKQKTDVTVAPKSDLQKLWTKIWALALRSLSSPQTEADSFALLSVLLQGGLVAADRDFWKIFSGSAGKPSSSAVQCLCLALHSCIVPDHLTSDLKLPLHEGNGGKRLLKDEIIKWLLFGHLDNEMDDTSEHCPIINQ</sequence>
<organism evidence="1 2">
    <name type="scientific">Ranitomeya imitator</name>
    <name type="common">mimic poison frog</name>
    <dbReference type="NCBI Taxonomy" id="111125"/>
    <lineage>
        <taxon>Eukaryota</taxon>
        <taxon>Metazoa</taxon>
        <taxon>Chordata</taxon>
        <taxon>Craniata</taxon>
        <taxon>Vertebrata</taxon>
        <taxon>Euteleostomi</taxon>
        <taxon>Amphibia</taxon>
        <taxon>Batrachia</taxon>
        <taxon>Anura</taxon>
        <taxon>Neobatrachia</taxon>
        <taxon>Hyloidea</taxon>
        <taxon>Dendrobatidae</taxon>
        <taxon>Dendrobatinae</taxon>
        <taxon>Ranitomeya</taxon>
    </lineage>
</organism>
<gene>
    <name evidence="1" type="ORF">RIMI_LOCUS14741797</name>
</gene>
<proteinExistence type="predicted"/>